<proteinExistence type="predicted"/>
<protein>
    <submittedName>
        <fullName evidence="2">Uncharacterized protein</fullName>
    </submittedName>
</protein>
<gene>
    <name evidence="2" type="ORF">PMAYCL1PPCAC_32535</name>
</gene>
<evidence type="ECO:0000313" key="3">
    <source>
        <dbReference type="Proteomes" id="UP001328107"/>
    </source>
</evidence>
<dbReference type="EMBL" id="BTRK01000006">
    <property type="protein sequence ID" value="GMR62339.1"/>
    <property type="molecule type" value="Genomic_DNA"/>
</dbReference>
<dbReference type="Proteomes" id="UP001328107">
    <property type="component" value="Unassembled WGS sequence"/>
</dbReference>
<keyword evidence="1" id="KW-0472">Membrane</keyword>
<feature type="transmembrane region" description="Helical" evidence="1">
    <location>
        <begin position="59"/>
        <end position="81"/>
    </location>
</feature>
<reference evidence="3" key="1">
    <citation type="submission" date="2022-10" db="EMBL/GenBank/DDBJ databases">
        <title>Genome assembly of Pristionchus species.</title>
        <authorList>
            <person name="Yoshida K."/>
            <person name="Sommer R.J."/>
        </authorList>
    </citation>
    <scope>NUCLEOTIDE SEQUENCE [LARGE SCALE GENOMIC DNA]</scope>
    <source>
        <strain evidence="3">RS5460</strain>
    </source>
</reference>
<name>A0AAN5IF26_9BILA</name>
<keyword evidence="1" id="KW-0812">Transmembrane</keyword>
<comment type="caution">
    <text evidence="2">The sequence shown here is derived from an EMBL/GenBank/DDBJ whole genome shotgun (WGS) entry which is preliminary data.</text>
</comment>
<feature type="transmembrane region" description="Helical" evidence="1">
    <location>
        <begin position="20"/>
        <end position="39"/>
    </location>
</feature>
<evidence type="ECO:0000256" key="1">
    <source>
        <dbReference type="SAM" id="Phobius"/>
    </source>
</evidence>
<keyword evidence="3" id="KW-1185">Reference proteome</keyword>
<evidence type="ECO:0000313" key="2">
    <source>
        <dbReference type="EMBL" id="GMR62339.1"/>
    </source>
</evidence>
<organism evidence="2 3">
    <name type="scientific">Pristionchus mayeri</name>
    <dbReference type="NCBI Taxonomy" id="1317129"/>
    <lineage>
        <taxon>Eukaryota</taxon>
        <taxon>Metazoa</taxon>
        <taxon>Ecdysozoa</taxon>
        <taxon>Nematoda</taxon>
        <taxon>Chromadorea</taxon>
        <taxon>Rhabditida</taxon>
        <taxon>Rhabditina</taxon>
        <taxon>Diplogasteromorpha</taxon>
        <taxon>Diplogasteroidea</taxon>
        <taxon>Neodiplogasteridae</taxon>
        <taxon>Pristionchus</taxon>
    </lineage>
</organism>
<sequence length="242" mass="25757">TNLYQSYDDLFLRIGESGVGRVMIVMVVIVVVVIMMRVVMTALELLSQLAKHRIESVDLALTLLLTLHESLLLAVGASLSAPDFQSALVSLWHGVLDALRLASLDALEETLARSPDHAGEESVVLAVSEALVVASILARLQSVQVSDPLALRVSLVASLLEAAAVADVSYLLVCSGAVAVAGVAVVMMMVTEVVAVGSDDWHGHGHAGHRLVVKVLLGELFVVVMRPRGGDEREEKSDECYS</sequence>
<keyword evidence="1" id="KW-1133">Transmembrane helix</keyword>
<feature type="non-terminal residue" evidence="2">
    <location>
        <position position="242"/>
    </location>
</feature>
<feature type="transmembrane region" description="Helical" evidence="1">
    <location>
        <begin position="168"/>
        <end position="190"/>
    </location>
</feature>
<feature type="non-terminal residue" evidence="2">
    <location>
        <position position="1"/>
    </location>
</feature>
<dbReference type="AlphaFoldDB" id="A0AAN5IF26"/>
<accession>A0AAN5IF26</accession>